<dbReference type="FunFam" id="3.40.50.720:FF:000084">
    <property type="entry name" value="Short-chain dehydrogenase reductase"/>
    <property type="match status" value="1"/>
</dbReference>
<evidence type="ECO:0000256" key="11">
    <source>
        <dbReference type="ARBA" id="ARBA00023033"/>
    </source>
</evidence>
<comment type="cofactor">
    <cofactor evidence="1">
        <name>heme</name>
        <dbReference type="ChEBI" id="CHEBI:30413"/>
    </cofactor>
</comment>
<keyword evidence="16" id="KW-1185">Reference proteome</keyword>
<dbReference type="InterPro" id="IPR001128">
    <property type="entry name" value="Cyt_P450"/>
</dbReference>
<feature type="transmembrane region" description="Helical" evidence="14">
    <location>
        <begin position="89"/>
        <end position="105"/>
    </location>
</feature>
<dbReference type="OrthoDB" id="2789670at2759"/>
<dbReference type="InterPro" id="IPR036396">
    <property type="entry name" value="Cyt_P450_sf"/>
</dbReference>
<dbReference type="GO" id="GO:0016705">
    <property type="term" value="F:oxidoreductase activity, acting on paired donors, with incorporation or reduction of molecular oxygen"/>
    <property type="evidence" value="ECO:0007669"/>
    <property type="project" value="InterPro"/>
</dbReference>
<sequence length="959" mass="105476">MVIVTADPQYVHDITEIKRIPTSNLGGPSEAKRSWSCDIGTYQKTGAHGRADTAGRYLYGVVYTIHPDMKKVHGPPRFLLPLHNNMSDLIIYGFFALLLLSLLYARSIGRRELGLPPGPPTLPILGNIHQFLKRYPHLKHTGSRDGRDNMAGSSRWMLSLLTSIYRADTPVTQLKVSSQTIVVVSDRRIARDLLETKGASTSSRPPSHFGELVTGSRNMVLMQYCPSPVSLWIMQADLESFSLLAQDLRRVRRLAHNMLSKDACDRHLPIQSAEATQLMYDFLKQPDGFYDHVTRYTSSVITSVLAGVRSPRITSPIVVGFNKFIHKWTGLMEPTAHPPVDVFPILKYVPERWASWKTIARNVRTLQRQLYFGLIESCERRVAADQQNGSFLEDFVANSDKYGIDRETAAYLCGILLEGGTETTATYLLHFVLLMVNHPEVQSKAQHEVDEIIGEDRAPTLEDFESLPYVHAVMSEVFRMRPPLQMGFPHYTIADEVVDNYLVPKNSTIIVNIWAMNHDPEVFDHPERFDPDRFMMPELRSKAGMKDTGDDSDWDLPFGYGRRSCVGIHLAKSSLKLNVMNFLWAFDFKHAIDPASKKPIPADINGYMQGATLTPLPFVCDIQPRSVARAKIIERNFVDARSIYEPFEKELSPEDLAPSPLLTKLPGCPRSSMSVRGNTRQGSRPRINAPACSPAGLPKPTFLSTMQTHASPTYKPQVAIVTGAAHGIGLAIAQRLADDGISVALNDLPSYDGALAEAVAGIEKKGVKAIVLAGDVTSEEQVAAMVQTTVEKLGRLDVMVANAGIAIVDSILTITAADFRKTLAVNLEGVLFCYKHAAIQMMKQGDGGRIIGASSVLGKKGNENLLAYSTSKFAVRGMTQSAAFELAPHGITVNAYAPGVVDTTLAELKPGAGTAMMKIPFATSVPKESIANWVAYIASSQSSFVNGQTMIIDGGIQVD</sequence>
<feature type="compositionally biased region" description="Polar residues" evidence="13">
    <location>
        <begin position="671"/>
        <end position="682"/>
    </location>
</feature>
<proteinExistence type="inferred from homology"/>
<dbReference type="GO" id="GO:0005506">
    <property type="term" value="F:iron ion binding"/>
    <property type="evidence" value="ECO:0007669"/>
    <property type="project" value="InterPro"/>
</dbReference>
<comment type="similarity">
    <text evidence="3">Belongs to the cytochrome P450 family.</text>
</comment>
<reference evidence="15 16" key="1">
    <citation type="submission" date="2019-02" db="EMBL/GenBank/DDBJ databases">
        <title>Genome sequencing of the rare red list fungi Dentipellis fragilis.</title>
        <authorList>
            <person name="Buettner E."/>
            <person name="Kellner H."/>
        </authorList>
    </citation>
    <scope>NUCLEOTIDE SEQUENCE [LARGE SCALE GENOMIC DNA]</scope>
    <source>
        <strain evidence="15 16">DSM 105465</strain>
    </source>
</reference>
<evidence type="ECO:0000256" key="10">
    <source>
        <dbReference type="ARBA" id="ARBA00023004"/>
    </source>
</evidence>
<dbReference type="Pfam" id="PF00067">
    <property type="entry name" value="p450"/>
    <property type="match status" value="1"/>
</dbReference>
<feature type="region of interest" description="Disordered" evidence="13">
    <location>
        <begin position="668"/>
        <end position="691"/>
    </location>
</feature>
<dbReference type="PANTHER" id="PTHR46300">
    <property type="entry name" value="P450, PUTATIVE (EUROFUNG)-RELATED-RELATED"/>
    <property type="match status" value="1"/>
</dbReference>
<dbReference type="InterPro" id="IPR036291">
    <property type="entry name" value="NAD(P)-bd_dom_sf"/>
</dbReference>
<gene>
    <name evidence="15" type="ORF">EVG20_g5519</name>
</gene>
<evidence type="ECO:0000256" key="1">
    <source>
        <dbReference type="ARBA" id="ARBA00001971"/>
    </source>
</evidence>
<evidence type="ECO:0000256" key="13">
    <source>
        <dbReference type="SAM" id="MobiDB-lite"/>
    </source>
</evidence>
<dbReference type="PANTHER" id="PTHR46300:SF2">
    <property type="entry name" value="CYTOCHROME P450 MONOOXYGENASE ALNH-RELATED"/>
    <property type="match status" value="1"/>
</dbReference>
<keyword evidence="4" id="KW-0349">Heme</keyword>
<dbReference type="GO" id="GO:0016020">
    <property type="term" value="C:membrane"/>
    <property type="evidence" value="ECO:0007669"/>
    <property type="project" value="UniProtKB-SubCell"/>
</dbReference>
<keyword evidence="7" id="KW-0521">NADP</keyword>
<name>A0A4Y9YV40_9AGAM</name>
<dbReference type="PROSITE" id="PS00061">
    <property type="entry name" value="ADH_SHORT"/>
    <property type="match status" value="1"/>
</dbReference>
<dbReference type="InterPro" id="IPR050364">
    <property type="entry name" value="Cytochrome_P450_fung"/>
</dbReference>
<evidence type="ECO:0000256" key="6">
    <source>
        <dbReference type="ARBA" id="ARBA00022723"/>
    </source>
</evidence>
<dbReference type="SUPFAM" id="SSF51735">
    <property type="entry name" value="NAD(P)-binding Rossmann-fold domains"/>
    <property type="match status" value="1"/>
</dbReference>
<dbReference type="PRINTS" id="PR00081">
    <property type="entry name" value="GDHRDH"/>
</dbReference>
<evidence type="ECO:0000313" key="15">
    <source>
        <dbReference type="EMBL" id="TFY65568.1"/>
    </source>
</evidence>
<dbReference type="Gene3D" id="1.10.630.10">
    <property type="entry name" value="Cytochrome P450"/>
    <property type="match status" value="1"/>
</dbReference>
<dbReference type="Pfam" id="PF13561">
    <property type="entry name" value="adh_short_C2"/>
    <property type="match status" value="1"/>
</dbReference>
<dbReference type="GO" id="GO:0004497">
    <property type="term" value="F:monooxygenase activity"/>
    <property type="evidence" value="ECO:0007669"/>
    <property type="project" value="UniProtKB-KW"/>
</dbReference>
<evidence type="ECO:0000256" key="8">
    <source>
        <dbReference type="ARBA" id="ARBA00022989"/>
    </source>
</evidence>
<protein>
    <submittedName>
        <fullName evidence="15">Uncharacterized protein</fullName>
    </submittedName>
</protein>
<dbReference type="EMBL" id="SEOQ01000329">
    <property type="protein sequence ID" value="TFY65568.1"/>
    <property type="molecule type" value="Genomic_DNA"/>
</dbReference>
<dbReference type="PROSITE" id="PS00086">
    <property type="entry name" value="CYTOCHROME_P450"/>
    <property type="match status" value="1"/>
</dbReference>
<organism evidence="15 16">
    <name type="scientific">Dentipellis fragilis</name>
    <dbReference type="NCBI Taxonomy" id="205917"/>
    <lineage>
        <taxon>Eukaryota</taxon>
        <taxon>Fungi</taxon>
        <taxon>Dikarya</taxon>
        <taxon>Basidiomycota</taxon>
        <taxon>Agaricomycotina</taxon>
        <taxon>Agaricomycetes</taxon>
        <taxon>Russulales</taxon>
        <taxon>Hericiaceae</taxon>
        <taxon>Dentipellis</taxon>
    </lineage>
</organism>
<keyword evidence="10" id="KW-0408">Iron</keyword>
<keyword evidence="12 14" id="KW-0472">Membrane</keyword>
<evidence type="ECO:0000256" key="4">
    <source>
        <dbReference type="ARBA" id="ARBA00022617"/>
    </source>
</evidence>
<dbReference type="InterPro" id="IPR020904">
    <property type="entry name" value="Sc_DH/Rdtase_CS"/>
</dbReference>
<dbReference type="InterPro" id="IPR017972">
    <property type="entry name" value="Cyt_P450_CS"/>
</dbReference>
<comment type="caution">
    <text evidence="15">The sequence shown here is derived from an EMBL/GenBank/DDBJ whole genome shotgun (WGS) entry which is preliminary data.</text>
</comment>
<evidence type="ECO:0000256" key="9">
    <source>
        <dbReference type="ARBA" id="ARBA00023002"/>
    </source>
</evidence>
<dbReference type="SUPFAM" id="SSF48264">
    <property type="entry name" value="Cytochrome P450"/>
    <property type="match status" value="1"/>
</dbReference>
<evidence type="ECO:0000256" key="5">
    <source>
        <dbReference type="ARBA" id="ARBA00022692"/>
    </source>
</evidence>
<keyword evidence="9" id="KW-0560">Oxidoreductase</keyword>
<comment type="subcellular location">
    <subcellularLocation>
        <location evidence="2">Membrane</location>
    </subcellularLocation>
</comment>
<evidence type="ECO:0000256" key="7">
    <source>
        <dbReference type="ARBA" id="ARBA00022857"/>
    </source>
</evidence>
<evidence type="ECO:0000256" key="2">
    <source>
        <dbReference type="ARBA" id="ARBA00004370"/>
    </source>
</evidence>
<dbReference type="InterPro" id="IPR002347">
    <property type="entry name" value="SDR_fam"/>
</dbReference>
<accession>A0A4Y9YV40</accession>
<dbReference type="PRINTS" id="PR00080">
    <property type="entry name" value="SDRFAMILY"/>
</dbReference>
<dbReference type="GO" id="GO:0020037">
    <property type="term" value="F:heme binding"/>
    <property type="evidence" value="ECO:0007669"/>
    <property type="project" value="InterPro"/>
</dbReference>
<evidence type="ECO:0000256" key="14">
    <source>
        <dbReference type="SAM" id="Phobius"/>
    </source>
</evidence>
<dbReference type="AlphaFoldDB" id="A0A4Y9YV40"/>
<evidence type="ECO:0000256" key="3">
    <source>
        <dbReference type="ARBA" id="ARBA00010617"/>
    </source>
</evidence>
<dbReference type="Gene3D" id="3.40.50.720">
    <property type="entry name" value="NAD(P)-binding Rossmann-like Domain"/>
    <property type="match status" value="1"/>
</dbReference>
<keyword evidence="5 14" id="KW-0812">Transmembrane</keyword>
<keyword evidence="8 14" id="KW-1133">Transmembrane helix</keyword>
<dbReference type="Proteomes" id="UP000298327">
    <property type="component" value="Unassembled WGS sequence"/>
</dbReference>
<evidence type="ECO:0000313" key="16">
    <source>
        <dbReference type="Proteomes" id="UP000298327"/>
    </source>
</evidence>
<keyword evidence="11" id="KW-0503">Monooxygenase</keyword>
<evidence type="ECO:0000256" key="12">
    <source>
        <dbReference type="ARBA" id="ARBA00023136"/>
    </source>
</evidence>
<dbReference type="STRING" id="205917.A0A4Y9YV40"/>
<dbReference type="CDD" id="cd11065">
    <property type="entry name" value="CYP64-like"/>
    <property type="match status" value="1"/>
</dbReference>
<keyword evidence="6" id="KW-0479">Metal-binding</keyword>